<dbReference type="PANTHER" id="PTHR47287">
    <property type="entry name" value="C2H2 AND C2HC ZINC FINGERS SUPERFAMILY PROTEIN"/>
    <property type="match status" value="1"/>
</dbReference>
<evidence type="ECO:0000259" key="8">
    <source>
        <dbReference type="PROSITE" id="PS50157"/>
    </source>
</evidence>
<evidence type="ECO:0000313" key="10">
    <source>
        <dbReference type="Proteomes" id="UP001163823"/>
    </source>
</evidence>
<evidence type="ECO:0000313" key="9">
    <source>
        <dbReference type="EMBL" id="KAJ7951973.1"/>
    </source>
</evidence>
<accession>A0AAD7PDX9</accession>
<gene>
    <name evidence="9" type="ORF">O6P43_027939</name>
</gene>
<organism evidence="9 10">
    <name type="scientific">Quillaja saponaria</name>
    <name type="common">Soap bark tree</name>
    <dbReference type="NCBI Taxonomy" id="32244"/>
    <lineage>
        <taxon>Eukaryota</taxon>
        <taxon>Viridiplantae</taxon>
        <taxon>Streptophyta</taxon>
        <taxon>Embryophyta</taxon>
        <taxon>Tracheophyta</taxon>
        <taxon>Spermatophyta</taxon>
        <taxon>Magnoliopsida</taxon>
        <taxon>eudicotyledons</taxon>
        <taxon>Gunneridae</taxon>
        <taxon>Pentapetalae</taxon>
        <taxon>rosids</taxon>
        <taxon>fabids</taxon>
        <taxon>Fabales</taxon>
        <taxon>Quillajaceae</taxon>
        <taxon>Quillaja</taxon>
    </lineage>
</organism>
<dbReference type="FunFam" id="3.30.160.60:FF:001366">
    <property type="entry name" value="Zinc finger protein 2"/>
    <property type="match status" value="1"/>
</dbReference>
<dbReference type="InterPro" id="IPR044246">
    <property type="entry name" value="ZFP3-like"/>
</dbReference>
<evidence type="ECO:0000256" key="6">
    <source>
        <dbReference type="PROSITE-ProRule" id="PRU00042"/>
    </source>
</evidence>
<comment type="subcellular location">
    <subcellularLocation>
        <location evidence="1">Nucleus</location>
    </subcellularLocation>
</comment>
<protein>
    <submittedName>
        <fullName evidence="9">Zinc finger protein</fullName>
    </submittedName>
</protein>
<reference evidence="9" key="1">
    <citation type="journal article" date="2023" name="Science">
        <title>Elucidation of the pathway for biosynthesis of saponin adjuvants from the soapbark tree.</title>
        <authorList>
            <person name="Reed J."/>
            <person name="Orme A."/>
            <person name="El-Demerdash A."/>
            <person name="Owen C."/>
            <person name="Martin L.B.B."/>
            <person name="Misra R.C."/>
            <person name="Kikuchi S."/>
            <person name="Rejzek M."/>
            <person name="Martin A.C."/>
            <person name="Harkess A."/>
            <person name="Leebens-Mack J."/>
            <person name="Louveau T."/>
            <person name="Stephenson M.J."/>
            <person name="Osbourn A."/>
        </authorList>
    </citation>
    <scope>NUCLEOTIDE SEQUENCE</scope>
    <source>
        <strain evidence="9">S10</strain>
    </source>
</reference>
<evidence type="ECO:0000256" key="2">
    <source>
        <dbReference type="ARBA" id="ARBA00022723"/>
    </source>
</evidence>
<evidence type="ECO:0000256" key="3">
    <source>
        <dbReference type="ARBA" id="ARBA00022771"/>
    </source>
</evidence>
<evidence type="ECO:0000256" key="1">
    <source>
        <dbReference type="ARBA" id="ARBA00004123"/>
    </source>
</evidence>
<sequence>MMDLQRSEPSPSETSSILSVSEAPPFPKPSMDSQEEGKETENNHKHPDDYSAPHLLLDLSLFGKDSGHDESKQELNFFNANSSKNSSCSTQGSDEMEPRIFPCNYCQRKFYSSQALGGHQNAHKRERTLAKRGLKAGTSASSLDFGHRYSSMASLPLHGSYNRSLGIQVHSMINKPSYQTSFIGSSRPFGQNGRCRQPIDSQQTISRLTSGNFHVGLEMGSSSTSGGVRKFSPGTGIGGHWLGTVGHFRTKKDDLQKLDLSLKL</sequence>
<feature type="region of interest" description="Disordered" evidence="7">
    <location>
        <begin position="1"/>
        <end position="51"/>
    </location>
</feature>
<comment type="caution">
    <text evidence="9">The sequence shown here is derived from an EMBL/GenBank/DDBJ whole genome shotgun (WGS) entry which is preliminary data.</text>
</comment>
<dbReference type="InterPro" id="IPR036236">
    <property type="entry name" value="Znf_C2H2_sf"/>
</dbReference>
<dbReference type="PROSITE" id="PS50157">
    <property type="entry name" value="ZINC_FINGER_C2H2_2"/>
    <property type="match status" value="1"/>
</dbReference>
<keyword evidence="5" id="KW-0539">Nucleus</keyword>
<feature type="compositionally biased region" description="Basic and acidic residues" evidence="7">
    <location>
        <begin position="35"/>
        <end position="51"/>
    </location>
</feature>
<dbReference type="AlphaFoldDB" id="A0AAD7PDX9"/>
<dbReference type="Proteomes" id="UP001163823">
    <property type="component" value="Chromosome 11"/>
</dbReference>
<dbReference type="EMBL" id="JARAOO010000011">
    <property type="protein sequence ID" value="KAJ7951973.1"/>
    <property type="molecule type" value="Genomic_DNA"/>
</dbReference>
<dbReference type="GO" id="GO:0008270">
    <property type="term" value="F:zinc ion binding"/>
    <property type="evidence" value="ECO:0007669"/>
    <property type="project" value="UniProtKB-KW"/>
</dbReference>
<dbReference type="GO" id="GO:0005634">
    <property type="term" value="C:nucleus"/>
    <property type="evidence" value="ECO:0007669"/>
    <property type="project" value="UniProtKB-SubCell"/>
</dbReference>
<keyword evidence="3 6" id="KW-0863">Zinc-finger</keyword>
<dbReference type="PROSITE" id="PS00028">
    <property type="entry name" value="ZINC_FINGER_C2H2_1"/>
    <property type="match status" value="1"/>
</dbReference>
<dbReference type="PANTHER" id="PTHR47287:SF15">
    <property type="entry name" value="ZINC FINGER PROTEIN 3-LIKE"/>
    <property type="match status" value="1"/>
</dbReference>
<dbReference type="SUPFAM" id="SSF57667">
    <property type="entry name" value="beta-beta-alpha zinc fingers"/>
    <property type="match status" value="1"/>
</dbReference>
<dbReference type="InterPro" id="IPR013087">
    <property type="entry name" value="Znf_C2H2_type"/>
</dbReference>
<name>A0AAD7PDX9_QUISA</name>
<evidence type="ECO:0000256" key="5">
    <source>
        <dbReference type="ARBA" id="ARBA00023242"/>
    </source>
</evidence>
<keyword evidence="10" id="KW-1185">Reference proteome</keyword>
<evidence type="ECO:0000256" key="7">
    <source>
        <dbReference type="SAM" id="MobiDB-lite"/>
    </source>
</evidence>
<dbReference type="KEGG" id="qsa:O6P43_027939"/>
<keyword evidence="2" id="KW-0479">Metal-binding</keyword>
<proteinExistence type="predicted"/>
<feature type="domain" description="C2H2-type" evidence="8">
    <location>
        <begin position="101"/>
        <end position="128"/>
    </location>
</feature>
<evidence type="ECO:0000256" key="4">
    <source>
        <dbReference type="ARBA" id="ARBA00022833"/>
    </source>
</evidence>
<dbReference type="Gene3D" id="3.30.160.60">
    <property type="entry name" value="Classic Zinc Finger"/>
    <property type="match status" value="1"/>
</dbReference>
<feature type="compositionally biased region" description="Polar residues" evidence="7">
    <location>
        <begin position="7"/>
        <end position="19"/>
    </location>
</feature>
<keyword evidence="4" id="KW-0862">Zinc</keyword>
<dbReference type="GO" id="GO:0009788">
    <property type="term" value="P:negative regulation of abscisic acid-activated signaling pathway"/>
    <property type="evidence" value="ECO:0007669"/>
    <property type="project" value="InterPro"/>
</dbReference>